<reference evidence="1 2" key="1">
    <citation type="submission" date="2015-02" db="EMBL/GenBank/DDBJ databases">
        <title>Single-cell genomics of uncultivated deep-branching MTB reveals a conserved set of magnetosome genes.</title>
        <authorList>
            <person name="Kolinko S."/>
            <person name="Richter M."/>
            <person name="Glockner F.O."/>
            <person name="Brachmann A."/>
            <person name="Schuler D."/>
        </authorList>
    </citation>
    <scope>NUCLEOTIDE SEQUENCE [LARGE SCALE GENOMIC DNA]</scope>
    <source>
        <strain evidence="1">TM-1</strain>
    </source>
</reference>
<dbReference type="Proteomes" id="UP000033423">
    <property type="component" value="Unassembled WGS sequence"/>
</dbReference>
<name>A0A0F3GZ09_9BACT</name>
<evidence type="ECO:0000313" key="1">
    <source>
        <dbReference type="EMBL" id="KJU85918.1"/>
    </source>
</evidence>
<gene>
    <name evidence="1" type="ORF">MBAV_001889</name>
</gene>
<evidence type="ECO:0000313" key="2">
    <source>
        <dbReference type="Proteomes" id="UP000033423"/>
    </source>
</evidence>
<keyword evidence="2" id="KW-1185">Reference proteome</keyword>
<proteinExistence type="predicted"/>
<sequence length="201" mass="23034">MMAANDVTPFMDKLGDIYSEIDEQYARMQGVYDGFNCDGCDDNCCTTVFYHYTLIEEYYLFRGLSEIADPQMVEAVLQNAEAYCAQLARHPYDSHTLRLMCPVNHQGRCIVYRHRPLICRIHGVAAVLHSPAKGTQQWDGCQLFVQKCGDNAKSKGQMLDRTPFYTRIATLEKQLRQELFFMQKNKKTIADMVVDFANGMS</sequence>
<dbReference type="AlphaFoldDB" id="A0A0F3GZ09"/>
<protein>
    <recommendedName>
        <fullName evidence="3">YkgJ family cysteine cluster protein</fullName>
    </recommendedName>
</protein>
<evidence type="ECO:0008006" key="3">
    <source>
        <dbReference type="Google" id="ProtNLM"/>
    </source>
</evidence>
<organism evidence="1 2">
    <name type="scientific">Candidatus Magnetobacterium bavaricum</name>
    <dbReference type="NCBI Taxonomy" id="29290"/>
    <lineage>
        <taxon>Bacteria</taxon>
        <taxon>Pseudomonadati</taxon>
        <taxon>Nitrospirota</taxon>
        <taxon>Thermodesulfovibrionia</taxon>
        <taxon>Thermodesulfovibrionales</taxon>
        <taxon>Candidatus Magnetobacteriaceae</taxon>
        <taxon>Candidatus Magnetobacterium</taxon>
    </lineage>
</organism>
<comment type="caution">
    <text evidence="1">The sequence shown here is derived from an EMBL/GenBank/DDBJ whole genome shotgun (WGS) entry which is preliminary data.</text>
</comment>
<dbReference type="EMBL" id="LACI01000804">
    <property type="protein sequence ID" value="KJU85918.1"/>
    <property type="molecule type" value="Genomic_DNA"/>
</dbReference>
<accession>A0A0F3GZ09</accession>